<dbReference type="AlphaFoldDB" id="A0A4Q9N283"/>
<organism evidence="2">
    <name type="scientific">Dichomitus squalens</name>
    <dbReference type="NCBI Taxonomy" id="114155"/>
    <lineage>
        <taxon>Eukaryota</taxon>
        <taxon>Fungi</taxon>
        <taxon>Dikarya</taxon>
        <taxon>Basidiomycota</taxon>
        <taxon>Agaricomycotina</taxon>
        <taxon>Agaricomycetes</taxon>
        <taxon>Polyporales</taxon>
        <taxon>Polyporaceae</taxon>
        <taxon>Dichomitus</taxon>
    </lineage>
</organism>
<feature type="compositionally biased region" description="Low complexity" evidence="1">
    <location>
        <begin position="111"/>
        <end position="124"/>
    </location>
</feature>
<proteinExistence type="predicted"/>
<dbReference type="EMBL" id="ML143389">
    <property type="protein sequence ID" value="TBU34275.1"/>
    <property type="molecule type" value="Genomic_DNA"/>
</dbReference>
<evidence type="ECO:0000256" key="1">
    <source>
        <dbReference type="SAM" id="MobiDB-lite"/>
    </source>
</evidence>
<accession>A0A4Q9N283</accession>
<evidence type="ECO:0000313" key="2">
    <source>
        <dbReference type="EMBL" id="TBU34275.1"/>
    </source>
</evidence>
<reference evidence="2" key="1">
    <citation type="submission" date="2019-01" db="EMBL/GenBank/DDBJ databases">
        <title>Draft genome sequences of three monokaryotic isolates of the white-rot basidiomycete fungus Dichomitus squalens.</title>
        <authorList>
            <consortium name="DOE Joint Genome Institute"/>
            <person name="Lopez S.C."/>
            <person name="Andreopoulos B."/>
            <person name="Pangilinan J."/>
            <person name="Lipzen A."/>
            <person name="Riley R."/>
            <person name="Ahrendt S."/>
            <person name="Ng V."/>
            <person name="Barry K."/>
            <person name="Daum C."/>
            <person name="Grigoriev I.V."/>
            <person name="Hilden K.S."/>
            <person name="Makela M.R."/>
            <person name="de Vries R.P."/>
        </authorList>
    </citation>
    <scope>NUCLEOTIDE SEQUENCE [LARGE SCALE GENOMIC DNA]</scope>
    <source>
        <strain evidence="2">OM18370.1</strain>
    </source>
</reference>
<name>A0A4Q9N283_9APHY</name>
<protein>
    <submittedName>
        <fullName evidence="2">Uncharacterized protein</fullName>
    </submittedName>
</protein>
<gene>
    <name evidence="2" type="ORF">BD311DRAFT_348802</name>
</gene>
<sequence length="154" mass="16813">MQAEYKNGHYSTRIWRASISEVLIVADAVDVGRLLYAFGLCGNAHGVLYHRPLPCPQASDTDGYLAANIFISLLLAFPLLYSGPLSGFSSEQYHWTGLTRARSQAEEGLSLAAFSPSSPSRSSAVTPRTLDQAEPRTPANNPLHPRISSPSRRR</sequence>
<feature type="region of interest" description="Disordered" evidence="1">
    <location>
        <begin position="111"/>
        <end position="154"/>
    </location>
</feature>
<dbReference type="Proteomes" id="UP000292957">
    <property type="component" value="Unassembled WGS sequence"/>
</dbReference>